<proteinExistence type="predicted"/>
<name>A0A1E3X285_9BACT</name>
<evidence type="ECO:0008006" key="3">
    <source>
        <dbReference type="Google" id="ProtNLM"/>
    </source>
</evidence>
<organism evidence="1 2">
    <name type="scientific">Candidatus Scalindua rubra</name>
    <dbReference type="NCBI Taxonomy" id="1872076"/>
    <lineage>
        <taxon>Bacteria</taxon>
        <taxon>Pseudomonadati</taxon>
        <taxon>Planctomycetota</taxon>
        <taxon>Candidatus Brocadiia</taxon>
        <taxon>Candidatus Brocadiales</taxon>
        <taxon>Candidatus Scalinduaceae</taxon>
        <taxon>Candidatus Scalindua</taxon>
    </lineage>
</organism>
<sequence length="315" mass="35627">MDNDKEKRSVKSSRNSINRIAKAKEEIVRFLIGVSFDNKKMSDAVHLLAKQAPDVLEEIQHVISTESSETSSSGVKECQDVIECLPDYLSLGKDASIRMPNIDSHLKACSNCSAYLSVLNEVTEQSAEWEKLSNQIAETEGFLVLFRKGWAWLRDKLSNLPLKELTADDVETGRRIGDWILRPTPKVAIGGIRFPDDIKLPISLSIRLPDDVAVINLQVIPEYQTIEKKEIWNLICEIDPSHKFKVSSLGVGIGNKDRLTTGIRAICVKGPVSFILDPPVQESYWLYFEWQQPEGNWQVYKTDLRLLEASEDKKL</sequence>
<dbReference type="EMBL" id="MAYW01000364">
    <property type="protein sequence ID" value="ODS29813.1"/>
    <property type="molecule type" value="Genomic_DNA"/>
</dbReference>
<comment type="caution">
    <text evidence="1">The sequence shown here is derived from an EMBL/GenBank/DDBJ whole genome shotgun (WGS) entry which is preliminary data.</text>
</comment>
<accession>A0A1E3X285</accession>
<dbReference type="AlphaFoldDB" id="A0A1E3X285"/>
<gene>
    <name evidence="1" type="ORF">SCARUB_05085</name>
</gene>
<protein>
    <recommendedName>
        <fullName evidence="3">Zinc-finger domain-containing protein</fullName>
    </recommendedName>
</protein>
<dbReference type="Proteomes" id="UP000094056">
    <property type="component" value="Unassembled WGS sequence"/>
</dbReference>
<evidence type="ECO:0000313" key="1">
    <source>
        <dbReference type="EMBL" id="ODS29813.1"/>
    </source>
</evidence>
<evidence type="ECO:0000313" key="2">
    <source>
        <dbReference type="Proteomes" id="UP000094056"/>
    </source>
</evidence>
<reference evidence="1 2" key="1">
    <citation type="submission" date="2016-07" db="EMBL/GenBank/DDBJ databases">
        <title>Draft genome of Scalindua rubra, obtained from a brine-seawater interface in the Red Sea, sheds light on salt adaptation in anammox bacteria.</title>
        <authorList>
            <person name="Speth D.R."/>
            <person name="Lagkouvardos I."/>
            <person name="Wang Y."/>
            <person name="Qian P.-Y."/>
            <person name="Dutilh B.E."/>
            <person name="Jetten M.S."/>
        </authorList>
    </citation>
    <scope>NUCLEOTIDE SEQUENCE [LARGE SCALE GENOMIC DNA]</scope>
    <source>
        <strain evidence="1">BSI-1</strain>
    </source>
</reference>